<feature type="transmembrane region" description="Helical" evidence="1">
    <location>
        <begin position="243"/>
        <end position="266"/>
    </location>
</feature>
<name>A0A0P6YD26_9CHLR</name>
<dbReference type="PANTHER" id="PTHR43179:SF7">
    <property type="entry name" value="RHAMNOSYLTRANSFERASE WBBL"/>
    <property type="match status" value="1"/>
</dbReference>
<dbReference type="Pfam" id="PF13641">
    <property type="entry name" value="Glyco_tranf_2_3"/>
    <property type="match status" value="1"/>
</dbReference>
<dbReference type="PANTHER" id="PTHR43179">
    <property type="entry name" value="RHAMNOSYLTRANSFERASE WBBL"/>
    <property type="match status" value="1"/>
</dbReference>
<dbReference type="Proteomes" id="UP000050544">
    <property type="component" value="Unassembled WGS sequence"/>
</dbReference>
<evidence type="ECO:0000256" key="1">
    <source>
        <dbReference type="SAM" id="Phobius"/>
    </source>
</evidence>
<dbReference type="CDD" id="cd04186">
    <property type="entry name" value="GT_2_like_c"/>
    <property type="match status" value="1"/>
</dbReference>
<comment type="caution">
    <text evidence="2">The sequence shown here is derived from an EMBL/GenBank/DDBJ whole genome shotgun (WGS) entry which is preliminary data.</text>
</comment>
<keyword evidence="1" id="KW-0472">Membrane</keyword>
<dbReference type="EMBL" id="LGKO01000005">
    <property type="protein sequence ID" value="KPL82927.1"/>
    <property type="molecule type" value="Genomic_DNA"/>
</dbReference>
<dbReference type="InterPro" id="IPR029044">
    <property type="entry name" value="Nucleotide-diphossugar_trans"/>
</dbReference>
<gene>
    <name evidence="2" type="ORF">SE15_10415</name>
</gene>
<reference evidence="2 3" key="1">
    <citation type="submission" date="2015-07" db="EMBL/GenBank/DDBJ databases">
        <title>Whole genome sequence of Thermanaerothrix daxensis DSM 23592.</title>
        <authorList>
            <person name="Hemp J."/>
            <person name="Ward L.M."/>
            <person name="Pace L.A."/>
            <person name="Fischer W.W."/>
        </authorList>
    </citation>
    <scope>NUCLEOTIDE SEQUENCE [LARGE SCALE GENOMIC DNA]</scope>
    <source>
        <strain evidence="2 3">GNS-1</strain>
    </source>
</reference>
<keyword evidence="3" id="KW-1185">Reference proteome</keyword>
<evidence type="ECO:0000313" key="2">
    <source>
        <dbReference type="EMBL" id="KPL82927.1"/>
    </source>
</evidence>
<keyword evidence="1" id="KW-1133">Transmembrane helix</keyword>
<keyword evidence="1" id="KW-0812">Transmembrane</keyword>
<dbReference type="STRING" id="869279.SE15_10415"/>
<sequence length="277" mass="32304">MQNLPAALPDLDFEVIVVDNGSSDDSLRMLEEEFPWVYLIRNSQNMGYTRPMNQALRLAKGRYLVQLNPDTLPQPGAFSTLYFFMESHPEAGICTPKVLNRDHTLQYQCRRSAARPWDVITYFTGLWRLFPKNRLFGRYLMTYLPEDEIAEVEAVSGSCMMIRRGVIEQIGYLDETFFAYQEDADFCFRARQAGWKIYYVPMAEVIHFGGKGGSSSEPYRAIFEWHRSYYYYYRKHLAKEYSFVINGFMYMAMAVKLIISLLRACFSKEKVVGTKKP</sequence>
<organism evidence="2 3">
    <name type="scientific">Thermanaerothrix daxensis</name>
    <dbReference type="NCBI Taxonomy" id="869279"/>
    <lineage>
        <taxon>Bacteria</taxon>
        <taxon>Bacillati</taxon>
        <taxon>Chloroflexota</taxon>
        <taxon>Anaerolineae</taxon>
        <taxon>Anaerolineales</taxon>
        <taxon>Anaerolineaceae</taxon>
        <taxon>Thermanaerothrix</taxon>
    </lineage>
</organism>
<accession>A0A0P6YD26</accession>
<protein>
    <recommendedName>
        <fullName evidence="4">Glycosyltransferase 2-like domain-containing protein</fullName>
    </recommendedName>
</protein>
<dbReference type="Gene3D" id="3.90.550.10">
    <property type="entry name" value="Spore Coat Polysaccharide Biosynthesis Protein SpsA, Chain A"/>
    <property type="match status" value="1"/>
</dbReference>
<evidence type="ECO:0008006" key="4">
    <source>
        <dbReference type="Google" id="ProtNLM"/>
    </source>
</evidence>
<dbReference type="AlphaFoldDB" id="A0A0P6YD26"/>
<dbReference type="SUPFAM" id="SSF53448">
    <property type="entry name" value="Nucleotide-diphospho-sugar transferases"/>
    <property type="match status" value="1"/>
</dbReference>
<proteinExistence type="predicted"/>
<evidence type="ECO:0000313" key="3">
    <source>
        <dbReference type="Proteomes" id="UP000050544"/>
    </source>
</evidence>